<protein>
    <submittedName>
        <fullName evidence="3">Uncharacterized protein</fullName>
    </submittedName>
</protein>
<dbReference type="AlphaFoldDB" id="A0A6M3J0H0"/>
<gene>
    <name evidence="3" type="ORF">MM415B00728_0026</name>
</gene>
<organism evidence="3">
    <name type="scientific">viral metagenome</name>
    <dbReference type="NCBI Taxonomy" id="1070528"/>
    <lineage>
        <taxon>unclassified sequences</taxon>
        <taxon>metagenomes</taxon>
        <taxon>organismal metagenomes</taxon>
    </lineage>
</organism>
<evidence type="ECO:0000256" key="2">
    <source>
        <dbReference type="SAM" id="MobiDB-lite"/>
    </source>
</evidence>
<proteinExistence type="predicted"/>
<accession>A0A6M3J0H0</accession>
<name>A0A6M3J0H0_9ZZZZ</name>
<dbReference type="EMBL" id="MT141480">
    <property type="protein sequence ID" value="QJA62767.1"/>
    <property type="molecule type" value="Genomic_DNA"/>
</dbReference>
<sequence length="172" mass="19319">MPLPIQKPVWNTVSVVELWAKIGGGTRLTIDQILQQLDNAERSGRDFRISHSGTNYVVPNDQIRDYFVEHQRPTPKMTTIQELGFLRNRVKELEARLAEAGLMPEQPGQKPTLDIGERERRPAPMELAADAPIADSVASPPGDERPLNEDEIRQVLKKDLKGRKPLVVKGTI</sequence>
<reference evidence="3" key="1">
    <citation type="submission" date="2020-03" db="EMBL/GenBank/DDBJ databases">
        <title>The deep terrestrial virosphere.</title>
        <authorList>
            <person name="Holmfeldt K."/>
            <person name="Nilsson E."/>
            <person name="Simone D."/>
            <person name="Lopez-Fernandez M."/>
            <person name="Wu X."/>
            <person name="de Brujin I."/>
            <person name="Lundin D."/>
            <person name="Andersson A."/>
            <person name="Bertilsson S."/>
            <person name="Dopson M."/>
        </authorList>
    </citation>
    <scope>NUCLEOTIDE SEQUENCE</scope>
    <source>
        <strain evidence="3">MM415B00728</strain>
    </source>
</reference>
<feature type="coiled-coil region" evidence="1">
    <location>
        <begin position="76"/>
        <end position="103"/>
    </location>
</feature>
<feature type="region of interest" description="Disordered" evidence="2">
    <location>
        <begin position="121"/>
        <end position="150"/>
    </location>
</feature>
<evidence type="ECO:0000313" key="3">
    <source>
        <dbReference type="EMBL" id="QJA62767.1"/>
    </source>
</evidence>
<keyword evidence="1" id="KW-0175">Coiled coil</keyword>
<evidence type="ECO:0000256" key="1">
    <source>
        <dbReference type="SAM" id="Coils"/>
    </source>
</evidence>